<name>A0A1W9KPV7_9BURK</name>
<dbReference type="Proteomes" id="UP000192505">
    <property type="component" value="Unassembled WGS sequence"/>
</dbReference>
<accession>A0A1W9KPV7</accession>
<dbReference type="Pfam" id="PF05930">
    <property type="entry name" value="Phage_AlpA"/>
    <property type="match status" value="1"/>
</dbReference>
<gene>
    <name evidence="1" type="ORF">BWK72_18325</name>
</gene>
<sequence length="68" mass="7726">MHPTPQGLPQTGYIRQRQLLSLIPVSPATLWRWVKSGQFPKPVKLGSNTTAWRCEPVRQWLDAQGSTK</sequence>
<comment type="caution">
    <text evidence="1">The sequence shown here is derived from an EMBL/GenBank/DDBJ whole genome shotgun (WGS) entry which is preliminary data.</text>
</comment>
<protein>
    <submittedName>
        <fullName evidence="1">AlpA family transcriptional regulator</fullName>
    </submittedName>
</protein>
<dbReference type="Gene3D" id="1.10.238.160">
    <property type="match status" value="1"/>
</dbReference>
<reference evidence="1 2" key="1">
    <citation type="submission" date="2017-01" db="EMBL/GenBank/DDBJ databases">
        <title>Novel large sulfur bacteria in the metagenomes of groundwater-fed chemosynthetic microbial mats in the Lake Huron basin.</title>
        <authorList>
            <person name="Sharrar A.M."/>
            <person name="Flood B.E."/>
            <person name="Bailey J.V."/>
            <person name="Jones D.S."/>
            <person name="Biddanda B."/>
            <person name="Ruberg S.A."/>
            <person name="Marcus D.N."/>
            <person name="Dick G.J."/>
        </authorList>
    </citation>
    <scope>NUCLEOTIDE SEQUENCE [LARGE SCALE GENOMIC DNA]</scope>
    <source>
        <strain evidence="1">A7</strain>
    </source>
</reference>
<dbReference type="EMBL" id="MTEI01000020">
    <property type="protein sequence ID" value="OQW86212.1"/>
    <property type="molecule type" value="Genomic_DNA"/>
</dbReference>
<dbReference type="SUPFAM" id="SSF46955">
    <property type="entry name" value="Putative DNA-binding domain"/>
    <property type="match status" value="1"/>
</dbReference>
<dbReference type="InterPro" id="IPR010260">
    <property type="entry name" value="AlpA"/>
</dbReference>
<evidence type="ECO:0000313" key="2">
    <source>
        <dbReference type="Proteomes" id="UP000192505"/>
    </source>
</evidence>
<evidence type="ECO:0000313" key="1">
    <source>
        <dbReference type="EMBL" id="OQW86212.1"/>
    </source>
</evidence>
<dbReference type="AlphaFoldDB" id="A0A1W9KPV7"/>
<dbReference type="InterPro" id="IPR009061">
    <property type="entry name" value="DNA-bd_dom_put_sf"/>
</dbReference>
<organism evidence="1 2">
    <name type="scientific">Rhodoferax ferrireducens</name>
    <dbReference type="NCBI Taxonomy" id="192843"/>
    <lineage>
        <taxon>Bacteria</taxon>
        <taxon>Pseudomonadati</taxon>
        <taxon>Pseudomonadota</taxon>
        <taxon>Betaproteobacteria</taxon>
        <taxon>Burkholderiales</taxon>
        <taxon>Comamonadaceae</taxon>
        <taxon>Rhodoferax</taxon>
    </lineage>
</organism>
<proteinExistence type="predicted"/>